<sequence>MLPDLAAALEHVRGAGQDIRSYDSPSQPVVESIWPAEETNQDWKQSESRKSVSASDASDMFVFRSASPESRKSVSASDGSAPNSPAKGKSGSEKGDKSSASDTD</sequence>
<evidence type="ECO:0000256" key="1">
    <source>
        <dbReference type="SAM" id="MobiDB-lite"/>
    </source>
</evidence>
<reference evidence="2" key="1">
    <citation type="submission" date="2020-11" db="EMBL/GenBank/DDBJ databases">
        <authorList>
            <person name="Tran Van P."/>
        </authorList>
    </citation>
    <scope>NUCLEOTIDE SEQUENCE</scope>
</reference>
<gene>
    <name evidence="2" type="ORF">TDIB3V08_LOCUS12642</name>
</gene>
<proteinExistence type="predicted"/>
<feature type="compositionally biased region" description="Basic and acidic residues" evidence="1">
    <location>
        <begin position="90"/>
        <end position="104"/>
    </location>
</feature>
<protein>
    <submittedName>
        <fullName evidence="2">Uncharacterized protein</fullName>
    </submittedName>
</protein>
<feature type="region of interest" description="Disordered" evidence="1">
    <location>
        <begin position="14"/>
        <end position="104"/>
    </location>
</feature>
<evidence type="ECO:0000313" key="2">
    <source>
        <dbReference type="EMBL" id="CAD7206493.1"/>
    </source>
</evidence>
<dbReference type="AlphaFoldDB" id="A0A7R8ZEJ1"/>
<dbReference type="EMBL" id="OA582702">
    <property type="protein sequence ID" value="CAD7206493.1"/>
    <property type="molecule type" value="Genomic_DNA"/>
</dbReference>
<name>A0A7R8ZEJ1_TIMDO</name>
<accession>A0A7R8ZEJ1</accession>
<feature type="compositionally biased region" description="Polar residues" evidence="1">
    <location>
        <begin position="73"/>
        <end position="83"/>
    </location>
</feature>
<organism evidence="2">
    <name type="scientific">Timema douglasi</name>
    <name type="common">Walking stick</name>
    <dbReference type="NCBI Taxonomy" id="61478"/>
    <lineage>
        <taxon>Eukaryota</taxon>
        <taxon>Metazoa</taxon>
        <taxon>Ecdysozoa</taxon>
        <taxon>Arthropoda</taxon>
        <taxon>Hexapoda</taxon>
        <taxon>Insecta</taxon>
        <taxon>Pterygota</taxon>
        <taxon>Neoptera</taxon>
        <taxon>Polyneoptera</taxon>
        <taxon>Phasmatodea</taxon>
        <taxon>Timematodea</taxon>
        <taxon>Timematoidea</taxon>
        <taxon>Timematidae</taxon>
        <taxon>Timema</taxon>
    </lineage>
</organism>